<feature type="transmembrane region" description="Helical" evidence="7">
    <location>
        <begin position="385"/>
        <end position="405"/>
    </location>
</feature>
<feature type="transmembrane region" description="Helical" evidence="7">
    <location>
        <begin position="20"/>
        <end position="42"/>
    </location>
</feature>
<feature type="transmembrane region" description="Helical" evidence="7">
    <location>
        <begin position="856"/>
        <end position="876"/>
    </location>
</feature>
<evidence type="ECO:0000256" key="1">
    <source>
        <dbReference type="ARBA" id="ARBA00004651"/>
    </source>
</evidence>
<evidence type="ECO:0000256" key="2">
    <source>
        <dbReference type="ARBA" id="ARBA00022475"/>
    </source>
</evidence>
<protein>
    <submittedName>
        <fullName evidence="9">ABC transporter permease</fullName>
    </submittedName>
</protein>
<keyword evidence="4 7" id="KW-1133">Transmembrane helix</keyword>
<comment type="similarity">
    <text evidence="6">Belongs to the ABC-4 integral membrane protein family.</text>
</comment>
<evidence type="ECO:0000256" key="4">
    <source>
        <dbReference type="ARBA" id="ARBA00022989"/>
    </source>
</evidence>
<feature type="transmembrane region" description="Helical" evidence="7">
    <location>
        <begin position="459"/>
        <end position="481"/>
    </location>
</feature>
<dbReference type="Pfam" id="PF02687">
    <property type="entry name" value="FtsX"/>
    <property type="match status" value="2"/>
</dbReference>
<evidence type="ECO:0000256" key="5">
    <source>
        <dbReference type="ARBA" id="ARBA00023136"/>
    </source>
</evidence>
<keyword evidence="2" id="KW-1003">Cell membrane</keyword>
<evidence type="ECO:0000256" key="7">
    <source>
        <dbReference type="SAM" id="Phobius"/>
    </source>
</evidence>
<evidence type="ECO:0000313" key="10">
    <source>
        <dbReference type="Proteomes" id="UP000254287"/>
    </source>
</evidence>
<keyword evidence="5 7" id="KW-0472">Membrane</keyword>
<evidence type="ECO:0000256" key="6">
    <source>
        <dbReference type="ARBA" id="ARBA00038076"/>
    </source>
</evidence>
<evidence type="ECO:0000313" key="9">
    <source>
        <dbReference type="EMBL" id="STC76024.1"/>
    </source>
</evidence>
<dbReference type="InterPro" id="IPR003838">
    <property type="entry name" value="ABC3_permease_C"/>
</dbReference>
<feature type="transmembrane region" description="Helical" evidence="7">
    <location>
        <begin position="296"/>
        <end position="324"/>
    </location>
</feature>
<name>A0A376CVY2_9CORY</name>
<reference evidence="9 10" key="1">
    <citation type="submission" date="2018-06" db="EMBL/GenBank/DDBJ databases">
        <authorList>
            <consortium name="Pathogen Informatics"/>
            <person name="Doyle S."/>
        </authorList>
    </citation>
    <scope>NUCLEOTIDE SEQUENCE [LARGE SCALE GENOMIC DNA]</scope>
    <source>
        <strain evidence="9 10">NCTC10289</strain>
    </source>
</reference>
<feature type="transmembrane region" description="Helical" evidence="7">
    <location>
        <begin position="344"/>
        <end position="364"/>
    </location>
</feature>
<sequence length="897" mass="97123">MPAITAATRPTRRDLWRHPWRTIAAVILIALPVALVVGFSLFQQSTNLATSLFSADRSIQVRQDQKDVTNAEVPQLAADILPTGSTISPITTYYSTSILRGESSTNSWLAQFDVENPPEKIQGVVDKLGLGPSEIVLSRKSARDLDAKVGDTVSFLGRDIEGERHATVAAIGPDDADFVTAPALGDTPKHTSTSSHTTWLINGDEPLTPEMQDKAAEKGLDLWGPELGTSLPTQSDHPSVSEALEAIVFFVFFASIYIIAGLLILFLLAPVFTLAMGRNTRLYALMSSQGALPRHIMLAVMAYGFFMGIIGATLGLAVGLSGGWIAWLVRYPDFPIRLPWVECVGAWLVAVVGSVIVSIVPAWLAQRSALAQAIQGGAPDRLLRFRPWMAIGPVVLPLLLLFSFTKMGESFPTLIVLFGVIAIAGSAPALVFLCSTVVRRGPLPLRLAGRGLTRRSMHALPTAIAIVAITFTTTVFGVSIMTANAKSRAEERTVMPETSALIQGGLYGEPVKESNEDERAAAEAATNTSPGSIHPYYVYPSQNASYWDQDAGEVYSLSTEFDFVCTQVDTTVPVERAVFIDSQGRRTDESPEAREECAHEMMTMFVYNPLTNDSRLIQADSTQLDLWHFDSEQDRQAAARTLDAGGIVLPHNSHVGEHTEGTVTVDTFKDFSATKKSDTTSATVPIAEALPTMARDIVLVSPQAGAALGMEPSYVGRAIAFNEVPDDKTRQELDDVATQASHSQYFLSWASTPVEDMRFYPALAMGLICLIVLALIIANAATSMRQENNVFQSIGAEPTLMSRVSAWQTWLVATASMLFGVLTGHIGAYVFADNPRYLFDPPPYALRGQDYFVPDWWSLLAVLVVPLVAAALAAAVNRTREGAALTARDRSESRSLT</sequence>
<feature type="domain" description="ABC3 transporter permease C-terminal" evidence="8">
    <location>
        <begin position="255"/>
        <end position="365"/>
    </location>
</feature>
<feature type="transmembrane region" description="Helical" evidence="7">
    <location>
        <begin position="759"/>
        <end position="778"/>
    </location>
</feature>
<feature type="transmembrane region" description="Helical" evidence="7">
    <location>
        <begin position="810"/>
        <end position="832"/>
    </location>
</feature>
<dbReference type="EMBL" id="UFXP01000001">
    <property type="protein sequence ID" value="STC76024.1"/>
    <property type="molecule type" value="Genomic_DNA"/>
</dbReference>
<gene>
    <name evidence="9" type="ORF">NCTC10289_00847</name>
</gene>
<comment type="subcellular location">
    <subcellularLocation>
        <location evidence="1">Cell membrane</location>
        <topology evidence="1">Multi-pass membrane protein</topology>
    </subcellularLocation>
</comment>
<dbReference type="Proteomes" id="UP000254287">
    <property type="component" value="Unassembled WGS sequence"/>
</dbReference>
<accession>A0A376CVY2</accession>
<proteinExistence type="inferred from homology"/>
<dbReference type="GO" id="GO:0005886">
    <property type="term" value="C:plasma membrane"/>
    <property type="evidence" value="ECO:0007669"/>
    <property type="project" value="UniProtKB-SubCell"/>
</dbReference>
<feature type="transmembrane region" description="Helical" evidence="7">
    <location>
        <begin position="411"/>
        <end position="438"/>
    </location>
</feature>
<dbReference type="PANTHER" id="PTHR30572:SF4">
    <property type="entry name" value="ABC TRANSPORTER PERMEASE YTRF"/>
    <property type="match status" value="1"/>
</dbReference>
<dbReference type="AlphaFoldDB" id="A0A376CVY2"/>
<feature type="domain" description="ABC3 transporter permease C-terminal" evidence="8">
    <location>
        <begin position="764"/>
        <end position="875"/>
    </location>
</feature>
<dbReference type="PANTHER" id="PTHR30572">
    <property type="entry name" value="MEMBRANE COMPONENT OF TRANSPORTER-RELATED"/>
    <property type="match status" value="1"/>
</dbReference>
<dbReference type="InterPro" id="IPR050250">
    <property type="entry name" value="Macrolide_Exporter_MacB"/>
</dbReference>
<feature type="transmembrane region" description="Helical" evidence="7">
    <location>
        <begin position="247"/>
        <end position="275"/>
    </location>
</feature>
<evidence type="ECO:0000256" key="3">
    <source>
        <dbReference type="ARBA" id="ARBA00022692"/>
    </source>
</evidence>
<dbReference type="GO" id="GO:0022857">
    <property type="term" value="F:transmembrane transporter activity"/>
    <property type="evidence" value="ECO:0007669"/>
    <property type="project" value="TreeGrafter"/>
</dbReference>
<evidence type="ECO:0000259" key="8">
    <source>
        <dbReference type="Pfam" id="PF02687"/>
    </source>
</evidence>
<organism evidence="9 10">
    <name type="scientific">Corynebacterium minutissimum</name>
    <dbReference type="NCBI Taxonomy" id="38301"/>
    <lineage>
        <taxon>Bacteria</taxon>
        <taxon>Bacillati</taxon>
        <taxon>Actinomycetota</taxon>
        <taxon>Actinomycetes</taxon>
        <taxon>Mycobacteriales</taxon>
        <taxon>Corynebacteriaceae</taxon>
        <taxon>Corynebacterium</taxon>
    </lineage>
</organism>
<dbReference type="RefSeq" id="WP_115021461.1">
    <property type="nucleotide sequence ID" value="NZ_CP069533.1"/>
</dbReference>
<keyword evidence="3 7" id="KW-0812">Transmembrane</keyword>